<dbReference type="InterPro" id="IPR036510">
    <property type="entry name" value="Ribosomal_bS20_sf"/>
</dbReference>
<name>A0A9X2T8U7_9BACT</name>
<evidence type="ECO:0000256" key="6">
    <source>
        <dbReference type="ARBA" id="ARBA00023274"/>
    </source>
</evidence>
<dbReference type="PANTHER" id="PTHR33398:SF1">
    <property type="entry name" value="SMALL RIBOSOMAL SUBUNIT PROTEIN BS20C"/>
    <property type="match status" value="1"/>
</dbReference>
<accession>A0A9X2T8U7</accession>
<gene>
    <name evidence="8" type="primary">rpsT</name>
    <name evidence="10" type="ORF">GGP83_002083</name>
</gene>
<evidence type="ECO:0000256" key="9">
    <source>
        <dbReference type="SAM" id="MobiDB-lite"/>
    </source>
</evidence>
<evidence type="ECO:0000256" key="4">
    <source>
        <dbReference type="ARBA" id="ARBA00022884"/>
    </source>
</evidence>
<dbReference type="AlphaFoldDB" id="A0A9X2T8U7"/>
<dbReference type="HAMAP" id="MF_00500">
    <property type="entry name" value="Ribosomal_bS20"/>
    <property type="match status" value="1"/>
</dbReference>
<feature type="region of interest" description="Disordered" evidence="9">
    <location>
        <begin position="1"/>
        <end position="32"/>
    </location>
</feature>
<evidence type="ECO:0000256" key="8">
    <source>
        <dbReference type="HAMAP-Rule" id="MF_00500"/>
    </source>
</evidence>
<dbReference type="GO" id="GO:0003735">
    <property type="term" value="F:structural constituent of ribosome"/>
    <property type="evidence" value="ECO:0007669"/>
    <property type="project" value="InterPro"/>
</dbReference>
<keyword evidence="4 8" id="KW-0694">RNA-binding</keyword>
<dbReference type="RefSeq" id="WP_259057141.1">
    <property type="nucleotide sequence ID" value="NZ_JANTZA010000008.1"/>
</dbReference>
<keyword evidence="6 8" id="KW-0687">Ribonucleoprotein</keyword>
<keyword evidence="5 8" id="KW-0689">Ribosomal protein</keyword>
<dbReference type="Proteomes" id="UP001155010">
    <property type="component" value="Unassembled WGS sequence"/>
</dbReference>
<dbReference type="GO" id="GO:0070181">
    <property type="term" value="F:small ribosomal subunit rRNA binding"/>
    <property type="evidence" value="ECO:0007669"/>
    <property type="project" value="TreeGrafter"/>
</dbReference>
<dbReference type="NCBIfam" id="TIGR00029">
    <property type="entry name" value="S20"/>
    <property type="match status" value="1"/>
</dbReference>
<evidence type="ECO:0000256" key="7">
    <source>
        <dbReference type="ARBA" id="ARBA00035136"/>
    </source>
</evidence>
<dbReference type="PANTHER" id="PTHR33398">
    <property type="entry name" value="30S RIBOSOMAL PROTEIN S20"/>
    <property type="match status" value="1"/>
</dbReference>
<sequence>MPRHESAKKRMRQNEKRQKRNKSQKSRVRTKIKTLRSLDDKEEAEELLNDVKGDLDRLAAKGIIHENKAANRKSNLEKHVDALE</sequence>
<evidence type="ECO:0000313" key="11">
    <source>
        <dbReference type="Proteomes" id="UP001155010"/>
    </source>
</evidence>
<dbReference type="GO" id="GO:0006412">
    <property type="term" value="P:translation"/>
    <property type="evidence" value="ECO:0007669"/>
    <property type="project" value="UniProtKB-UniRule"/>
</dbReference>
<proteinExistence type="inferred from homology"/>
<protein>
    <recommendedName>
        <fullName evidence="7 8">Small ribosomal subunit protein bS20</fullName>
    </recommendedName>
</protein>
<evidence type="ECO:0000256" key="3">
    <source>
        <dbReference type="ARBA" id="ARBA00022730"/>
    </source>
</evidence>
<dbReference type="EMBL" id="JANUBB010000008">
    <property type="protein sequence ID" value="MCS3952120.1"/>
    <property type="molecule type" value="Genomic_DNA"/>
</dbReference>
<reference evidence="10" key="1">
    <citation type="submission" date="2022-08" db="EMBL/GenBank/DDBJ databases">
        <title>Genomic Encyclopedia of Type Strains, Phase V (KMG-V): Genome sequencing to study the core and pangenomes of soil and plant-associated prokaryotes.</title>
        <authorList>
            <person name="Whitman W."/>
        </authorList>
    </citation>
    <scope>NUCLEOTIDE SEQUENCE</scope>
    <source>
        <strain evidence="10">SP2017</strain>
    </source>
</reference>
<dbReference type="SUPFAM" id="SSF46992">
    <property type="entry name" value="Ribosomal protein S20"/>
    <property type="match status" value="1"/>
</dbReference>
<dbReference type="Pfam" id="PF01649">
    <property type="entry name" value="Ribosomal_S20p"/>
    <property type="match status" value="1"/>
</dbReference>
<comment type="function">
    <text evidence="1 8">Binds directly to 16S ribosomal RNA.</text>
</comment>
<evidence type="ECO:0000256" key="1">
    <source>
        <dbReference type="ARBA" id="ARBA00003134"/>
    </source>
</evidence>
<comment type="similarity">
    <text evidence="2 8">Belongs to the bacterial ribosomal protein bS20 family.</text>
</comment>
<dbReference type="GO" id="GO:0015935">
    <property type="term" value="C:small ribosomal subunit"/>
    <property type="evidence" value="ECO:0007669"/>
    <property type="project" value="TreeGrafter"/>
</dbReference>
<organism evidence="10 11">
    <name type="scientific">Salinibacter ruber</name>
    <dbReference type="NCBI Taxonomy" id="146919"/>
    <lineage>
        <taxon>Bacteria</taxon>
        <taxon>Pseudomonadati</taxon>
        <taxon>Rhodothermota</taxon>
        <taxon>Rhodothermia</taxon>
        <taxon>Rhodothermales</taxon>
        <taxon>Salinibacteraceae</taxon>
        <taxon>Salinibacter</taxon>
    </lineage>
</organism>
<dbReference type="FunFam" id="1.20.58.110:FF:000001">
    <property type="entry name" value="30S ribosomal protein S20"/>
    <property type="match status" value="1"/>
</dbReference>
<dbReference type="Gene3D" id="1.20.58.110">
    <property type="entry name" value="Ribosomal protein S20"/>
    <property type="match status" value="1"/>
</dbReference>
<evidence type="ECO:0000256" key="5">
    <source>
        <dbReference type="ARBA" id="ARBA00022980"/>
    </source>
</evidence>
<evidence type="ECO:0000256" key="2">
    <source>
        <dbReference type="ARBA" id="ARBA00007634"/>
    </source>
</evidence>
<evidence type="ECO:0000313" key="10">
    <source>
        <dbReference type="EMBL" id="MCS3952120.1"/>
    </source>
</evidence>
<comment type="caution">
    <text evidence="10">The sequence shown here is derived from an EMBL/GenBank/DDBJ whole genome shotgun (WGS) entry which is preliminary data.</text>
</comment>
<dbReference type="InterPro" id="IPR002583">
    <property type="entry name" value="Ribosomal_bS20"/>
</dbReference>
<keyword evidence="3 8" id="KW-0699">rRNA-binding</keyword>
<dbReference type="GO" id="GO:0005829">
    <property type="term" value="C:cytosol"/>
    <property type="evidence" value="ECO:0007669"/>
    <property type="project" value="TreeGrafter"/>
</dbReference>